<gene>
    <name evidence="10" type="ORF">METZ01_LOCUS59017</name>
</gene>
<proteinExistence type="inferred from homology"/>
<evidence type="ECO:0000256" key="6">
    <source>
        <dbReference type="ARBA" id="ARBA00022741"/>
    </source>
</evidence>
<dbReference type="InterPro" id="IPR027417">
    <property type="entry name" value="P-loop_NTPase"/>
</dbReference>
<dbReference type="PANTHER" id="PTHR42724:SF1">
    <property type="entry name" value="TETRAACYLDISACCHARIDE 4'-KINASE, MITOCHONDRIAL-RELATED"/>
    <property type="match status" value="1"/>
</dbReference>
<evidence type="ECO:0000256" key="3">
    <source>
        <dbReference type="ARBA" id="ARBA00022516"/>
    </source>
</evidence>
<keyword evidence="6" id="KW-0547">Nucleotide-binding</keyword>
<dbReference type="SUPFAM" id="SSF52540">
    <property type="entry name" value="P-loop containing nucleoside triphosphate hydrolases"/>
    <property type="match status" value="1"/>
</dbReference>
<sequence length="308" mass="33655">MPVSFLYRLFIATRHLLYKSGVFTVQDFDVPIVVVGNLTVGGTGKTPLLIHLAKELVAHGYKPGIVSRGYGAKGSYPVRVTPDTEVLRSGDEPLLIARSINVPVVVDPDRVNAVSEVLKTGSIDIVLSDDGLQHTRLGRQLEIVVIDGKRGLGNGLLLPAGPLRESPKRLDTVNVVVRHGGVPKPGESSMETSLGTVVNINDGRESTLDSFRQKQCVVITAIADPDRFFQQLSDEGLQFERIEFLDHHYFSFEDLQNYQNSTVLMTEKDAVKCQTLAGQDWWQVRQEVRTDGGVVELVLQAAGGGSVV</sequence>
<evidence type="ECO:0000256" key="9">
    <source>
        <dbReference type="ARBA" id="ARBA00023098"/>
    </source>
</evidence>
<organism evidence="10">
    <name type="scientific">marine metagenome</name>
    <dbReference type="NCBI Taxonomy" id="408172"/>
    <lineage>
        <taxon>unclassified sequences</taxon>
        <taxon>metagenomes</taxon>
        <taxon>ecological metagenomes</taxon>
    </lineage>
</organism>
<keyword evidence="7" id="KW-0418">Kinase</keyword>
<dbReference type="EMBL" id="UINC01003418">
    <property type="protein sequence ID" value="SVA06163.1"/>
    <property type="molecule type" value="Genomic_DNA"/>
</dbReference>
<evidence type="ECO:0000256" key="8">
    <source>
        <dbReference type="ARBA" id="ARBA00022840"/>
    </source>
</evidence>
<dbReference type="InterPro" id="IPR003758">
    <property type="entry name" value="LpxK"/>
</dbReference>
<keyword evidence="4" id="KW-0441">Lipid A biosynthesis</keyword>
<keyword evidence="8" id="KW-0067">ATP-binding</keyword>
<dbReference type="PANTHER" id="PTHR42724">
    <property type="entry name" value="TETRAACYLDISACCHARIDE 4'-KINASE"/>
    <property type="match status" value="1"/>
</dbReference>
<dbReference type="HAMAP" id="MF_00409">
    <property type="entry name" value="LpxK"/>
    <property type="match status" value="1"/>
</dbReference>
<protein>
    <recommendedName>
        <fullName evidence="2">tetraacyldisaccharide 4'-kinase</fullName>
        <ecNumber evidence="2">2.7.1.130</ecNumber>
    </recommendedName>
</protein>
<dbReference type="GO" id="GO:0005886">
    <property type="term" value="C:plasma membrane"/>
    <property type="evidence" value="ECO:0007669"/>
    <property type="project" value="TreeGrafter"/>
</dbReference>
<dbReference type="GO" id="GO:0009244">
    <property type="term" value="P:lipopolysaccharide core region biosynthetic process"/>
    <property type="evidence" value="ECO:0007669"/>
    <property type="project" value="TreeGrafter"/>
</dbReference>
<comment type="pathway">
    <text evidence="1">Glycolipid biosynthesis; lipid IV(A) biosynthesis; lipid IV(A) from (3R)-3-hydroxytetradecanoyl-[acyl-carrier-protein] and UDP-N-acetyl-alpha-D-glucosamine: step 6/6.</text>
</comment>
<evidence type="ECO:0000256" key="1">
    <source>
        <dbReference type="ARBA" id="ARBA00004870"/>
    </source>
</evidence>
<evidence type="ECO:0000256" key="2">
    <source>
        <dbReference type="ARBA" id="ARBA00012071"/>
    </source>
</evidence>
<evidence type="ECO:0000256" key="7">
    <source>
        <dbReference type="ARBA" id="ARBA00022777"/>
    </source>
</evidence>
<reference evidence="10" key="1">
    <citation type="submission" date="2018-05" db="EMBL/GenBank/DDBJ databases">
        <authorList>
            <person name="Lanie J.A."/>
            <person name="Ng W.-L."/>
            <person name="Kazmierczak K.M."/>
            <person name="Andrzejewski T.M."/>
            <person name="Davidsen T.M."/>
            <person name="Wayne K.J."/>
            <person name="Tettelin H."/>
            <person name="Glass J.I."/>
            <person name="Rusch D."/>
            <person name="Podicherti R."/>
            <person name="Tsui H.-C.T."/>
            <person name="Winkler M.E."/>
        </authorList>
    </citation>
    <scope>NUCLEOTIDE SEQUENCE</scope>
</reference>
<dbReference type="UniPathway" id="UPA00359">
    <property type="reaction ID" value="UER00482"/>
</dbReference>
<keyword evidence="3" id="KW-0444">Lipid biosynthesis</keyword>
<evidence type="ECO:0000313" key="10">
    <source>
        <dbReference type="EMBL" id="SVA06163.1"/>
    </source>
</evidence>
<dbReference type="AlphaFoldDB" id="A0A381SXS7"/>
<evidence type="ECO:0000256" key="5">
    <source>
        <dbReference type="ARBA" id="ARBA00022679"/>
    </source>
</evidence>
<evidence type="ECO:0000256" key="4">
    <source>
        <dbReference type="ARBA" id="ARBA00022556"/>
    </source>
</evidence>
<dbReference type="EC" id="2.7.1.130" evidence="2"/>
<dbReference type="Pfam" id="PF02606">
    <property type="entry name" value="LpxK"/>
    <property type="match status" value="1"/>
</dbReference>
<accession>A0A381SXS7</accession>
<dbReference type="GO" id="GO:0005524">
    <property type="term" value="F:ATP binding"/>
    <property type="evidence" value="ECO:0007669"/>
    <property type="project" value="UniProtKB-KW"/>
</dbReference>
<dbReference type="GO" id="GO:0009029">
    <property type="term" value="F:lipid-A 4'-kinase activity"/>
    <property type="evidence" value="ECO:0007669"/>
    <property type="project" value="UniProtKB-EC"/>
</dbReference>
<dbReference type="CDD" id="cd01983">
    <property type="entry name" value="SIMIBI"/>
    <property type="match status" value="1"/>
</dbReference>
<dbReference type="GO" id="GO:0009245">
    <property type="term" value="P:lipid A biosynthetic process"/>
    <property type="evidence" value="ECO:0007669"/>
    <property type="project" value="UniProtKB-KW"/>
</dbReference>
<name>A0A381SXS7_9ZZZZ</name>
<keyword evidence="9" id="KW-0443">Lipid metabolism</keyword>
<dbReference type="NCBIfam" id="TIGR00682">
    <property type="entry name" value="lpxK"/>
    <property type="match status" value="1"/>
</dbReference>
<keyword evidence="5" id="KW-0808">Transferase</keyword>